<dbReference type="EMBL" id="MF511176">
    <property type="protein sequence ID" value="QGM78411.1"/>
    <property type="molecule type" value="Genomic_DNA"/>
</dbReference>
<sequence length="50" mass="5548">MGQIRAYEAHGLKFFSVSATYVQTRVQGWGGTRVREGSRMTVPADTVEES</sequence>
<proteinExistence type="predicted"/>
<name>A0A649Z6W4_9BETA</name>
<evidence type="ECO:0000313" key="1">
    <source>
        <dbReference type="EMBL" id="QGM78402.1"/>
    </source>
</evidence>
<accession>A0A649Z6W4</accession>
<protein>
    <submittedName>
        <fullName evidence="1">Uncharacterized protein</fullName>
    </submittedName>
</protein>
<organism evidence="1">
    <name type="scientific">Human betaherpesvirus 6</name>
    <dbReference type="NCBI Taxonomy" id="10368"/>
    <lineage>
        <taxon>Viruses</taxon>
        <taxon>Duplodnaviria</taxon>
        <taxon>Heunggongvirae</taxon>
        <taxon>Peploviricota</taxon>
        <taxon>Herviviricetes</taxon>
        <taxon>Herpesvirales</taxon>
        <taxon>Orthoherpesviridae</taxon>
        <taxon>Betaherpesvirinae</taxon>
        <taxon>Roseolovirus</taxon>
    </lineage>
</organism>
<dbReference type="EMBL" id="MF511176">
    <property type="protein sequence ID" value="QGM78402.1"/>
    <property type="molecule type" value="Genomic_DNA"/>
</dbReference>
<reference evidence="1" key="1">
    <citation type="submission" date="2017-07" db="EMBL/GenBank/DDBJ databases">
        <title>A rash of human herpesvirus 6 genomes.</title>
        <authorList>
            <person name="Greninger A.L."/>
            <person name="Hall Sedlak R."/>
            <person name="Roychoudhury P."/>
            <person name="Xie H."/>
            <person name="Guan J."/>
            <person name="Peddu V."/>
            <person name="Huang M.-L."/>
            <person name="Cook L."/>
            <person name="Yoshikawa T."/>
            <person name="Caserta M."/>
            <person name="Hill J.A."/>
            <person name="Jerome K.R."/>
        </authorList>
    </citation>
    <scope>NUCLEOTIDE SEQUENCE</scope>
    <source>
        <strain evidence="1">02-572-M</strain>
    </source>
</reference>